<dbReference type="EMBL" id="JAHXZJ010000780">
    <property type="protein sequence ID" value="KAH0556450.1"/>
    <property type="molecule type" value="Genomic_DNA"/>
</dbReference>
<organism evidence="1 2">
    <name type="scientific">Cotesia glomerata</name>
    <name type="common">Lepidopteran parasitic wasp</name>
    <name type="synonym">Apanteles glomeratus</name>
    <dbReference type="NCBI Taxonomy" id="32391"/>
    <lineage>
        <taxon>Eukaryota</taxon>
        <taxon>Metazoa</taxon>
        <taxon>Ecdysozoa</taxon>
        <taxon>Arthropoda</taxon>
        <taxon>Hexapoda</taxon>
        <taxon>Insecta</taxon>
        <taxon>Pterygota</taxon>
        <taxon>Neoptera</taxon>
        <taxon>Endopterygota</taxon>
        <taxon>Hymenoptera</taxon>
        <taxon>Apocrita</taxon>
        <taxon>Ichneumonoidea</taxon>
        <taxon>Braconidae</taxon>
        <taxon>Microgastrinae</taxon>
        <taxon>Cotesia</taxon>
    </lineage>
</organism>
<comment type="caution">
    <text evidence="1">The sequence shown here is derived from an EMBL/GenBank/DDBJ whole genome shotgun (WGS) entry which is preliminary data.</text>
</comment>
<dbReference type="PANTHER" id="PTHR37162">
    <property type="entry name" value="HAT FAMILY DIMERISATION DOMAINCONTAINING PROTEIN-RELATED"/>
    <property type="match status" value="1"/>
</dbReference>
<accession>A0AAV7ISK4</accession>
<protein>
    <submittedName>
        <fullName evidence="1">Uncharacterized protein</fullName>
    </submittedName>
</protein>
<keyword evidence="2" id="KW-1185">Reference proteome</keyword>
<evidence type="ECO:0000313" key="2">
    <source>
        <dbReference type="Proteomes" id="UP000826195"/>
    </source>
</evidence>
<dbReference type="PANTHER" id="PTHR37162:SF1">
    <property type="entry name" value="BED-TYPE DOMAIN-CONTAINING PROTEIN"/>
    <property type="match status" value="1"/>
</dbReference>
<dbReference type="SUPFAM" id="SSF53098">
    <property type="entry name" value="Ribonuclease H-like"/>
    <property type="match status" value="1"/>
</dbReference>
<dbReference type="Proteomes" id="UP000826195">
    <property type="component" value="Unassembled WGS sequence"/>
</dbReference>
<proteinExistence type="predicted"/>
<dbReference type="InterPro" id="IPR012337">
    <property type="entry name" value="RNaseH-like_sf"/>
</dbReference>
<reference evidence="1 2" key="1">
    <citation type="journal article" date="2021" name="J. Hered.">
        <title>A chromosome-level genome assembly of the parasitoid wasp, Cotesia glomerata (Hymenoptera: Braconidae).</title>
        <authorList>
            <person name="Pinto B.J."/>
            <person name="Weis J.J."/>
            <person name="Gamble T."/>
            <person name="Ode P.J."/>
            <person name="Paul R."/>
            <person name="Zaspel J.M."/>
        </authorList>
    </citation>
    <scope>NUCLEOTIDE SEQUENCE [LARGE SCALE GENOMIC DNA]</scope>
    <source>
        <strain evidence="1">CgM1</strain>
    </source>
</reference>
<name>A0AAV7ISK4_COTGL</name>
<gene>
    <name evidence="1" type="ORF">KQX54_000166</name>
</gene>
<sequence>MLFLVSSDKVTMQCTSLDEIGFFWIKSSAIITEFTCGRTEITRAFEYQATFKLFAPENSGYFLLLLMLCFQETFLPPAFSQSESSSSSSSVELEFNERVKAAEIRFATLLAQNNIPMTNAPIILKLFHLELLKKEIPQSQIVGLACDNASVMVGNKNSFKILIEETNPLLFTIPCICHSLALLAKDACAAIPDDIHNFIANICSFINNSPKRLGLFEEIPELLSNFKNWDAIHGLLIDQAAAKVSTADQLLAIMNNPSTKAYLLFLQSELELFNKINAHFQGNKTLVQELQPSSYKFLVTILKKFMKPSLLTEANLSKDFHNIDFKNDMNLRPCLK</sequence>
<dbReference type="AlphaFoldDB" id="A0AAV7ISK4"/>
<evidence type="ECO:0000313" key="1">
    <source>
        <dbReference type="EMBL" id="KAH0556450.1"/>
    </source>
</evidence>